<dbReference type="SMART" id="SM01209">
    <property type="entry name" value="GARS_A"/>
    <property type="match status" value="1"/>
</dbReference>
<keyword evidence="1" id="KW-0436">Ligase</keyword>
<keyword evidence="4" id="KW-0658">Purine biosynthesis</keyword>
<dbReference type="Gene3D" id="3.40.50.20">
    <property type="match status" value="1"/>
</dbReference>
<evidence type="ECO:0000313" key="8">
    <source>
        <dbReference type="EMBL" id="SVC07695.1"/>
    </source>
</evidence>
<dbReference type="Gene3D" id="3.30.1490.20">
    <property type="entry name" value="ATP-grasp fold, A domain"/>
    <property type="match status" value="1"/>
</dbReference>
<keyword evidence="2" id="KW-0479">Metal-binding</keyword>
<dbReference type="GO" id="GO:0046872">
    <property type="term" value="F:metal ion binding"/>
    <property type="evidence" value="ECO:0007669"/>
    <property type="project" value="UniProtKB-KW"/>
</dbReference>
<dbReference type="GO" id="GO:0004637">
    <property type="term" value="F:phosphoribosylamine-glycine ligase activity"/>
    <property type="evidence" value="ECO:0007669"/>
    <property type="project" value="InterPro"/>
</dbReference>
<dbReference type="Pfam" id="PF02844">
    <property type="entry name" value="GARS_N"/>
    <property type="match status" value="1"/>
</dbReference>
<dbReference type="Pfam" id="PF01071">
    <property type="entry name" value="GARS_A"/>
    <property type="match status" value="1"/>
</dbReference>
<dbReference type="EMBL" id="UINC01072221">
    <property type="protein sequence ID" value="SVC07695.1"/>
    <property type="molecule type" value="Genomic_DNA"/>
</dbReference>
<dbReference type="PROSITE" id="PS50975">
    <property type="entry name" value="ATP_GRASP"/>
    <property type="match status" value="1"/>
</dbReference>
<organism evidence="8">
    <name type="scientific">marine metagenome</name>
    <dbReference type="NCBI Taxonomy" id="408172"/>
    <lineage>
        <taxon>unclassified sequences</taxon>
        <taxon>metagenomes</taxon>
        <taxon>ecological metagenomes</taxon>
    </lineage>
</organism>
<reference evidence="8" key="1">
    <citation type="submission" date="2018-05" db="EMBL/GenBank/DDBJ databases">
        <authorList>
            <person name="Lanie J.A."/>
            <person name="Ng W.-L."/>
            <person name="Kazmierczak K.M."/>
            <person name="Andrzejewski T.M."/>
            <person name="Davidsen T.M."/>
            <person name="Wayne K.J."/>
            <person name="Tettelin H."/>
            <person name="Glass J.I."/>
            <person name="Rusch D."/>
            <person name="Podicherti R."/>
            <person name="Tsui H.-C.T."/>
            <person name="Winkler M.E."/>
        </authorList>
    </citation>
    <scope>NUCLEOTIDE SEQUENCE</scope>
</reference>
<dbReference type="InterPro" id="IPR016185">
    <property type="entry name" value="PreATP-grasp_dom_sf"/>
</dbReference>
<dbReference type="AlphaFoldDB" id="A0A382J812"/>
<dbReference type="InterPro" id="IPR000115">
    <property type="entry name" value="PRibGlycinamide_synth"/>
</dbReference>
<feature type="domain" description="ATP-grasp" evidence="7">
    <location>
        <begin position="107"/>
        <end position="163"/>
    </location>
</feature>
<dbReference type="SUPFAM" id="SSF56059">
    <property type="entry name" value="Glutathione synthetase ATP-binding domain-like"/>
    <property type="match status" value="1"/>
</dbReference>
<accession>A0A382J812</accession>
<dbReference type="InterPro" id="IPR013815">
    <property type="entry name" value="ATP_grasp_subdomain_1"/>
</dbReference>
<feature type="non-terminal residue" evidence="8">
    <location>
        <position position="171"/>
    </location>
</feature>
<name>A0A382J812_9ZZZZ</name>
<dbReference type="InterPro" id="IPR020561">
    <property type="entry name" value="PRibGlycinamid_synth_ATP-grasp"/>
</dbReference>
<dbReference type="FunFam" id="3.40.50.20:FF:000006">
    <property type="entry name" value="Phosphoribosylamine--glycine ligase, chloroplastic"/>
    <property type="match status" value="1"/>
</dbReference>
<evidence type="ECO:0000259" key="7">
    <source>
        <dbReference type="PROSITE" id="PS50975"/>
    </source>
</evidence>
<dbReference type="InterPro" id="IPR020562">
    <property type="entry name" value="PRibGlycinamide_synth_N"/>
</dbReference>
<evidence type="ECO:0000256" key="2">
    <source>
        <dbReference type="ARBA" id="ARBA00022723"/>
    </source>
</evidence>
<evidence type="ECO:0000256" key="6">
    <source>
        <dbReference type="ARBA" id="ARBA00023211"/>
    </source>
</evidence>
<gene>
    <name evidence="8" type="ORF">METZ01_LOCUS260549</name>
</gene>
<evidence type="ECO:0000256" key="5">
    <source>
        <dbReference type="ARBA" id="ARBA00022840"/>
    </source>
</evidence>
<dbReference type="GO" id="GO:0005524">
    <property type="term" value="F:ATP binding"/>
    <property type="evidence" value="ECO:0007669"/>
    <property type="project" value="UniProtKB-KW"/>
</dbReference>
<dbReference type="GO" id="GO:0006164">
    <property type="term" value="P:purine nucleotide biosynthetic process"/>
    <property type="evidence" value="ECO:0007669"/>
    <property type="project" value="UniProtKB-KW"/>
</dbReference>
<dbReference type="SUPFAM" id="SSF52440">
    <property type="entry name" value="PreATP-grasp domain"/>
    <property type="match status" value="1"/>
</dbReference>
<dbReference type="PANTHER" id="PTHR43472:SF1">
    <property type="entry name" value="PHOSPHORIBOSYLAMINE--GLYCINE LIGASE, CHLOROPLASTIC"/>
    <property type="match status" value="1"/>
</dbReference>
<evidence type="ECO:0000256" key="1">
    <source>
        <dbReference type="ARBA" id="ARBA00022598"/>
    </source>
</evidence>
<dbReference type="InterPro" id="IPR011761">
    <property type="entry name" value="ATP-grasp"/>
</dbReference>
<keyword evidence="3" id="KW-0547">Nucleotide-binding</keyword>
<proteinExistence type="predicted"/>
<sequence>MKILVVGGGGREHTLVWKLNQSPIAEKIFCAPGNPGIADLAECVPLKVNQLEELANFAESQQIGLTVVGPEEPLVLGIVDEFKRRGLKVYGPDRQSALLEGSKAHAKAVMERHGIPTAKFQEFTHFGEALEYIREKGAPLVIKADGLAAGKGVTVADTLEEAEAALDDSLR</sequence>
<protein>
    <recommendedName>
        <fullName evidence="7">ATP-grasp domain-containing protein</fullName>
    </recommendedName>
</protein>
<dbReference type="PANTHER" id="PTHR43472">
    <property type="entry name" value="PHOSPHORIBOSYLAMINE--GLYCINE LIGASE"/>
    <property type="match status" value="1"/>
</dbReference>
<evidence type="ECO:0000256" key="3">
    <source>
        <dbReference type="ARBA" id="ARBA00022741"/>
    </source>
</evidence>
<dbReference type="GO" id="GO:0009113">
    <property type="term" value="P:purine nucleobase biosynthetic process"/>
    <property type="evidence" value="ECO:0007669"/>
    <property type="project" value="InterPro"/>
</dbReference>
<keyword evidence="5" id="KW-0067">ATP-binding</keyword>
<keyword evidence="6" id="KW-0464">Manganese</keyword>
<evidence type="ECO:0000256" key="4">
    <source>
        <dbReference type="ARBA" id="ARBA00022755"/>
    </source>
</evidence>